<dbReference type="EMBL" id="BK015374">
    <property type="protein sequence ID" value="DAE03791.1"/>
    <property type="molecule type" value="Genomic_DNA"/>
</dbReference>
<proteinExistence type="predicted"/>
<reference evidence="1" key="1">
    <citation type="journal article" date="2021" name="Proc. Natl. Acad. Sci. U.S.A.">
        <title>A Catalog of Tens of Thousands of Viruses from Human Metagenomes Reveals Hidden Associations with Chronic Diseases.</title>
        <authorList>
            <person name="Tisza M.J."/>
            <person name="Buck C.B."/>
        </authorList>
    </citation>
    <scope>NUCLEOTIDE SEQUENCE</scope>
    <source>
        <strain evidence="1">Ct2Pw37</strain>
    </source>
</reference>
<organism evidence="1">
    <name type="scientific">Myoviridae sp. ct2Pw37</name>
    <dbReference type="NCBI Taxonomy" id="2825021"/>
    <lineage>
        <taxon>Viruses</taxon>
        <taxon>Duplodnaviria</taxon>
        <taxon>Heunggongvirae</taxon>
        <taxon>Uroviricota</taxon>
        <taxon>Caudoviricetes</taxon>
    </lineage>
</organism>
<name>A0A8S5P9C9_9CAUD</name>
<accession>A0A8S5P9C9</accession>
<protein>
    <submittedName>
        <fullName evidence="1">Uncharacterized protein</fullName>
    </submittedName>
</protein>
<evidence type="ECO:0000313" key="1">
    <source>
        <dbReference type="EMBL" id="DAE03791.1"/>
    </source>
</evidence>
<sequence>MTELCKKCLGCNKLEEKNFKGVEECEYFTIEQLKFKLVEGEQLKIK</sequence>